<name>A0ACC4C3Q1_POPAL</name>
<dbReference type="Proteomes" id="UP000309997">
    <property type="component" value="Unassembled WGS sequence"/>
</dbReference>
<organism evidence="1 2">
    <name type="scientific">Populus alba</name>
    <name type="common">White poplar</name>
    <dbReference type="NCBI Taxonomy" id="43335"/>
    <lineage>
        <taxon>Eukaryota</taxon>
        <taxon>Viridiplantae</taxon>
        <taxon>Streptophyta</taxon>
        <taxon>Embryophyta</taxon>
        <taxon>Tracheophyta</taxon>
        <taxon>Spermatophyta</taxon>
        <taxon>Magnoliopsida</taxon>
        <taxon>eudicotyledons</taxon>
        <taxon>Gunneridae</taxon>
        <taxon>Pentapetalae</taxon>
        <taxon>rosids</taxon>
        <taxon>fabids</taxon>
        <taxon>Malpighiales</taxon>
        <taxon>Salicaceae</taxon>
        <taxon>Saliceae</taxon>
        <taxon>Populus</taxon>
    </lineage>
</organism>
<protein>
    <submittedName>
        <fullName evidence="1">Uncharacterized protein</fullName>
    </submittedName>
</protein>
<dbReference type="EMBL" id="RCHU02000006">
    <property type="protein sequence ID" value="KAL3585928.1"/>
    <property type="molecule type" value="Genomic_DNA"/>
</dbReference>
<sequence>MLANSLSCVVSCLSTEEIQFNKFIILQKFFKRGGLNKKLRLSYSGMGSKGQLLHPQETTVTLILLLSRQLYNQAPTDRANVSQTQERRRKAIAFVAGKKKQRRKRGSLLLHDQDSAKIGRLGRLILIE</sequence>
<proteinExistence type="predicted"/>
<reference evidence="1 2" key="1">
    <citation type="journal article" date="2024" name="Plant Biotechnol. J.">
        <title>Genome and CRISPR/Cas9 system of a widespread forest tree (Populus alba) in the world.</title>
        <authorList>
            <person name="Liu Y.J."/>
            <person name="Jiang P.F."/>
            <person name="Han X.M."/>
            <person name="Li X.Y."/>
            <person name="Wang H.M."/>
            <person name="Wang Y.J."/>
            <person name="Wang X.X."/>
            <person name="Zeng Q.Y."/>
        </authorList>
    </citation>
    <scope>NUCLEOTIDE SEQUENCE [LARGE SCALE GENOMIC DNA]</scope>
    <source>
        <strain evidence="2">cv. PAL-ZL1</strain>
    </source>
</reference>
<accession>A0ACC4C3Q1</accession>
<evidence type="ECO:0000313" key="2">
    <source>
        <dbReference type="Proteomes" id="UP000309997"/>
    </source>
</evidence>
<comment type="caution">
    <text evidence="1">The sequence shown here is derived from an EMBL/GenBank/DDBJ whole genome shotgun (WGS) entry which is preliminary data.</text>
</comment>
<keyword evidence="2" id="KW-1185">Reference proteome</keyword>
<gene>
    <name evidence="1" type="ORF">D5086_012795</name>
</gene>
<evidence type="ECO:0000313" key="1">
    <source>
        <dbReference type="EMBL" id="KAL3585928.1"/>
    </source>
</evidence>